<gene>
    <name evidence="3" type="ORF">IMCC3317_08280</name>
</gene>
<dbReference type="Proteomes" id="UP000464657">
    <property type="component" value="Chromosome"/>
</dbReference>
<accession>A0A7L4ZFN8</accession>
<keyword evidence="4" id="KW-1185">Reference proteome</keyword>
<keyword evidence="1" id="KW-0175">Coiled coil</keyword>
<evidence type="ECO:0000313" key="3">
    <source>
        <dbReference type="EMBL" id="QHI35482.1"/>
    </source>
</evidence>
<proteinExistence type="predicted"/>
<protein>
    <submittedName>
        <fullName evidence="3">Uncharacterized protein</fullName>
    </submittedName>
</protein>
<dbReference type="InterPro" id="IPR044929">
    <property type="entry name" value="DNA/RNA_non-sp_Endonuclease_sf"/>
</dbReference>
<feature type="compositionally biased region" description="Basic and acidic residues" evidence="2">
    <location>
        <begin position="263"/>
        <end position="274"/>
    </location>
</feature>
<name>A0A7L4ZFN8_9FLAO</name>
<dbReference type="OrthoDB" id="4317910at2"/>
<dbReference type="Gene3D" id="3.40.570.10">
    <property type="entry name" value="Extracellular Endonuclease, subunit A"/>
    <property type="match status" value="1"/>
</dbReference>
<feature type="compositionally biased region" description="Basic and acidic residues" evidence="2">
    <location>
        <begin position="230"/>
        <end position="239"/>
    </location>
</feature>
<evidence type="ECO:0000313" key="4">
    <source>
        <dbReference type="Proteomes" id="UP000464657"/>
    </source>
</evidence>
<dbReference type="KEGG" id="kan:IMCC3317_08280"/>
<evidence type="ECO:0000256" key="2">
    <source>
        <dbReference type="SAM" id="MobiDB-lite"/>
    </source>
</evidence>
<feature type="compositionally biased region" description="Polar residues" evidence="2">
    <location>
        <begin position="325"/>
        <end position="338"/>
    </location>
</feature>
<sequence length="1299" mass="143758">MNTARAQKKRTDASKGNSSRSNLFIAPKKAKKKGKKATDDKKAELFVVPKTESNAAPSKTKEVKNSKGKKSSGAAIQVKKPATNSAVATPKNTNAAAAKGTDAKKAASKEGAVPKGKEAEKKEYIVIKTPSTPESDKAFQDTLKHVKGAKEEQEVHPKSDVKAQEVKAAAILPVEEQQQVNNRTSHYASIEATSKEAKKKKFTAASFKESLKKELDTLESNLPTTEEGAEDFKKDKPLDAVKTNVNSNVTEEKDKVAGPLATDAKDPNPPKSEVKSTVPKGIIADKPGKAPKPINNKSATPKPKHKTEISMEKESDSLDDLMEENQISDSQLSNSNEPKFTEALDSKTKAKEEAKKAPQRYRNKENLALGEAKTQAGTQGQEKLGGMFASRTDNFTNVLSAQNSNESEDKLEQKRINKEFKRIYDKTKEAVGVRLDKISTDVDAYFEEGGQVERAKKSFESRVEKKLSDIYGWTTIDDSIASFFTGSDVNAGAIEGVFQTEKKNFIDKLDKIFDKIAALIAKGLNESMTLIDNGRTEMNTFNSTLSTKQQELAADSLESFNDKYTDLEETVASKEQELAQDLAKQYKENVDSLRATFDEIKERVSSSWLEAAFNFLKGIIETILKIKDLLFTLIAALIDAIKAIITDPIGFLKNLFLGIKLGFEYFFANIKTHLITGLIEWLTGSLGGVGITIPDNLFSLKGIFNLVMQILGLTWDYFRSKAVKLLGEPVVEGMEKAVEIFSIVKEKGVDGLWEHIKEQFSDLKEVVMDAIRDMVITKVVEAGIKWIMGLLSPAGAFVKAAMLIIDVVRFFVERAAQIFELVTAFIDGVRALASGGIETLAKSIEKALAKTLPILIGFLAALVGITGLTAKVQKIIKRIRKRIDKAINKVIKKARKAFKGLVKKGKAKVKGAVGKVLKWWGWKKGFTNKDGEKHTLSVEKKGKKGKLIIRSQPTEVQVYLADLKTEIEALPKDQKTPRMKKWKHANKMYKTVKPFLVTPPVSEDKKEKFVKALAKMGDAFAQLQGGISNKDIPKAVWSPARGNTASVKPSVVKVDMLSKKHAVGGSDPQDKKATSGTIGWAKIYNSGLTKASDKWVQMHLVNEKLGGEGYPYNLVPGRNTTNSGTMRSFESFAKKLVLENKNSVIWWETRVSYHGGASKDYPSRIDQKVGLYIFEGNKKWKKDVKHRLQNISVMNKPDFSKKPIPSLSSPSHTLFSIITYKGKSYKGIFSQTVMKRIKSEIATTGKGYSTLKEFETRMLSFVPKNLKSTRGINNWQDNLKNNIIPAIKVLHKGRKIKIR</sequence>
<evidence type="ECO:0000256" key="1">
    <source>
        <dbReference type="SAM" id="Coils"/>
    </source>
</evidence>
<dbReference type="EMBL" id="CP019288">
    <property type="protein sequence ID" value="QHI35482.1"/>
    <property type="molecule type" value="Genomic_DNA"/>
</dbReference>
<organism evidence="3 4">
    <name type="scientific">Kordia antarctica</name>
    <dbReference type="NCBI Taxonomy" id="1218801"/>
    <lineage>
        <taxon>Bacteria</taxon>
        <taxon>Pseudomonadati</taxon>
        <taxon>Bacteroidota</taxon>
        <taxon>Flavobacteriia</taxon>
        <taxon>Flavobacteriales</taxon>
        <taxon>Flavobacteriaceae</taxon>
        <taxon>Kordia</taxon>
    </lineage>
</organism>
<feature type="region of interest" description="Disordered" evidence="2">
    <location>
        <begin position="212"/>
        <end position="380"/>
    </location>
</feature>
<reference evidence="3 4" key="1">
    <citation type="journal article" date="2013" name="Int. J. Syst. Evol. Microbiol.">
        <title>Kordia antarctica sp. nov., isolated from Antarctic seawater.</title>
        <authorList>
            <person name="Baek K."/>
            <person name="Choi A."/>
            <person name="Kang I."/>
            <person name="Lee K."/>
            <person name="Cho J.C."/>
        </authorList>
    </citation>
    <scope>NUCLEOTIDE SEQUENCE [LARGE SCALE GENOMIC DNA]</scope>
    <source>
        <strain evidence="3 4">IMCC3317</strain>
    </source>
</reference>
<feature type="coiled-coil region" evidence="1">
    <location>
        <begin position="557"/>
        <end position="603"/>
    </location>
</feature>
<feature type="compositionally biased region" description="Low complexity" evidence="2">
    <location>
        <begin position="86"/>
        <end position="100"/>
    </location>
</feature>
<dbReference type="RefSeq" id="WP_160128222.1">
    <property type="nucleotide sequence ID" value="NZ_CP019288.1"/>
</dbReference>
<feature type="compositionally biased region" description="Basic and acidic residues" evidence="2">
    <location>
        <begin position="306"/>
        <end position="316"/>
    </location>
</feature>
<feature type="region of interest" description="Disordered" evidence="2">
    <location>
        <begin position="1"/>
        <end position="119"/>
    </location>
</feature>
<feature type="compositionally biased region" description="Basic and acidic residues" evidence="2">
    <location>
        <begin position="339"/>
        <end position="356"/>
    </location>
</feature>